<dbReference type="SUPFAM" id="SSF56349">
    <property type="entry name" value="DNA breaking-rejoining enzymes"/>
    <property type="match status" value="1"/>
</dbReference>
<dbReference type="Gene3D" id="1.10.443.10">
    <property type="entry name" value="Intergrase catalytic core"/>
    <property type="match status" value="1"/>
</dbReference>
<protein>
    <submittedName>
        <fullName evidence="4">Tyrosine-type recombinase/integrase</fullName>
    </submittedName>
</protein>
<accession>A0ABU8KIN1</accession>
<keyword evidence="1" id="KW-0229">DNA integration</keyword>
<dbReference type="InterPro" id="IPR011010">
    <property type="entry name" value="DNA_brk_join_enz"/>
</dbReference>
<dbReference type="InterPro" id="IPR050090">
    <property type="entry name" value="Tyrosine_recombinase_XerCD"/>
</dbReference>
<dbReference type="InterPro" id="IPR013762">
    <property type="entry name" value="Integrase-like_cat_sf"/>
</dbReference>
<dbReference type="RefSeq" id="WP_337095353.1">
    <property type="nucleotide sequence ID" value="NZ_JAPYKO010000019.1"/>
</dbReference>
<evidence type="ECO:0000256" key="2">
    <source>
        <dbReference type="ARBA" id="ARBA00023172"/>
    </source>
</evidence>
<evidence type="ECO:0000313" key="5">
    <source>
        <dbReference type="Proteomes" id="UP001366503"/>
    </source>
</evidence>
<dbReference type="Pfam" id="PF00589">
    <property type="entry name" value="Phage_integrase"/>
    <property type="match status" value="1"/>
</dbReference>
<evidence type="ECO:0000313" key="4">
    <source>
        <dbReference type="EMBL" id="MEI9405143.1"/>
    </source>
</evidence>
<dbReference type="PANTHER" id="PTHR30349">
    <property type="entry name" value="PHAGE INTEGRASE-RELATED"/>
    <property type="match status" value="1"/>
</dbReference>
<evidence type="ECO:0000259" key="3">
    <source>
        <dbReference type="PROSITE" id="PS51898"/>
    </source>
</evidence>
<gene>
    <name evidence="4" type="ORF">O7A05_23700</name>
</gene>
<proteinExistence type="predicted"/>
<feature type="domain" description="Tyr recombinase" evidence="3">
    <location>
        <begin position="169"/>
        <end position="397"/>
    </location>
</feature>
<organism evidence="4 5">
    <name type="scientific">Mesorhizobium argentiipisi</name>
    <dbReference type="NCBI Taxonomy" id="3015175"/>
    <lineage>
        <taxon>Bacteria</taxon>
        <taxon>Pseudomonadati</taxon>
        <taxon>Pseudomonadota</taxon>
        <taxon>Alphaproteobacteria</taxon>
        <taxon>Hyphomicrobiales</taxon>
        <taxon>Phyllobacteriaceae</taxon>
        <taxon>Mesorhizobium</taxon>
    </lineage>
</organism>
<dbReference type="InterPro" id="IPR002104">
    <property type="entry name" value="Integrase_catalytic"/>
</dbReference>
<reference evidence="4 5" key="1">
    <citation type="submission" date="2022-12" db="EMBL/GenBank/DDBJ databases">
        <authorList>
            <person name="Muema E."/>
        </authorList>
    </citation>
    <scope>NUCLEOTIDE SEQUENCE [LARGE SCALE GENOMIC DNA]</scope>
    <source>
        <strain evidence="5">1330</strain>
    </source>
</reference>
<dbReference type="PANTHER" id="PTHR30349:SF88">
    <property type="entry name" value="BLL1584 PROTEIN"/>
    <property type="match status" value="1"/>
</dbReference>
<dbReference type="EMBL" id="JAPYKO010000019">
    <property type="protein sequence ID" value="MEI9405143.1"/>
    <property type="molecule type" value="Genomic_DNA"/>
</dbReference>
<sequence length="436" mass="48889">MSRTSKGARLVWRAESRKQNGALRNGAGWYIRDGTTFISACGGTGDRERAEKRLAQHIIEKYRPARERGRDPATVPVADAVGVYLTEVAPLHAKPKQTAERLIVVLKWFGNTKIGDINGKVCRDYAKVHGNGAAARRQLEDLRAALNHYHREGYVTSTPTIVAPAKPLPRDRWLTRDEAAALLRAAWRMRQSWKGKPSDRRTGRHVARFILVALYTGTRSAAICGAAIGPTEGAGHVDLERGIFYRRATRRRQTNKRQSPVRLPDRLLAHVRRWAATPLEIKTKGRGKSASIGRMIAHDYVVEWNGKPVQSIKKAFRSVVEAAGLGWHDDVAAPDGSIRRVFRTDITPHVFRHTAATWLMQQGSDPWAAAGFLGMTVEMLIETYGHHHPEFQTEAIRAIVSKSRSPNLHKNTVRMLAAQKENISEYPTVTPQNRWK</sequence>
<dbReference type="PROSITE" id="PS51898">
    <property type="entry name" value="TYR_RECOMBINASE"/>
    <property type="match status" value="1"/>
</dbReference>
<dbReference type="Proteomes" id="UP001366503">
    <property type="component" value="Unassembled WGS sequence"/>
</dbReference>
<comment type="caution">
    <text evidence="4">The sequence shown here is derived from an EMBL/GenBank/DDBJ whole genome shotgun (WGS) entry which is preliminary data.</text>
</comment>
<keyword evidence="5" id="KW-1185">Reference proteome</keyword>
<evidence type="ECO:0000256" key="1">
    <source>
        <dbReference type="ARBA" id="ARBA00022908"/>
    </source>
</evidence>
<name>A0ABU8KIN1_9HYPH</name>
<keyword evidence="2" id="KW-0233">DNA recombination</keyword>